<protein>
    <submittedName>
        <fullName evidence="1">Uncharacterized protein</fullName>
    </submittedName>
</protein>
<dbReference type="RefSeq" id="XP_030853833.1">
    <property type="nucleotide sequence ID" value="XM_030997973.1"/>
</dbReference>
<dbReference type="EnsemblMetazoa" id="XM_030997973">
    <property type="protein sequence ID" value="XP_030853833"/>
    <property type="gene ID" value="LOC105439012"/>
</dbReference>
<reference evidence="1" key="2">
    <citation type="submission" date="2021-01" db="UniProtKB">
        <authorList>
            <consortium name="EnsemblMetazoa"/>
        </authorList>
    </citation>
    <scope>IDENTIFICATION</scope>
</reference>
<accession>A0A7M7PSJ9</accession>
<reference evidence="2" key="1">
    <citation type="submission" date="2015-02" db="EMBL/GenBank/DDBJ databases">
        <title>Genome sequencing for Strongylocentrotus purpuratus.</title>
        <authorList>
            <person name="Murali S."/>
            <person name="Liu Y."/>
            <person name="Vee V."/>
            <person name="English A."/>
            <person name="Wang M."/>
            <person name="Skinner E."/>
            <person name="Han Y."/>
            <person name="Muzny D.M."/>
            <person name="Worley K.C."/>
            <person name="Gibbs R.A."/>
        </authorList>
    </citation>
    <scope>NUCLEOTIDE SEQUENCE</scope>
</reference>
<dbReference type="KEGG" id="spu:105439012"/>
<proteinExistence type="predicted"/>
<name>A0A7M7PSJ9_STRPU</name>
<evidence type="ECO:0000313" key="2">
    <source>
        <dbReference type="Proteomes" id="UP000007110"/>
    </source>
</evidence>
<evidence type="ECO:0000313" key="1">
    <source>
        <dbReference type="EnsemblMetazoa" id="XP_030853833"/>
    </source>
</evidence>
<dbReference type="OrthoDB" id="10377426at2759"/>
<organism evidence="1 2">
    <name type="scientific">Strongylocentrotus purpuratus</name>
    <name type="common">Purple sea urchin</name>
    <dbReference type="NCBI Taxonomy" id="7668"/>
    <lineage>
        <taxon>Eukaryota</taxon>
        <taxon>Metazoa</taxon>
        <taxon>Echinodermata</taxon>
        <taxon>Eleutherozoa</taxon>
        <taxon>Echinozoa</taxon>
        <taxon>Echinoidea</taxon>
        <taxon>Euechinoidea</taxon>
        <taxon>Echinacea</taxon>
        <taxon>Camarodonta</taxon>
        <taxon>Echinidea</taxon>
        <taxon>Strongylocentrotidae</taxon>
        <taxon>Strongylocentrotus</taxon>
    </lineage>
</organism>
<sequence>MSSSSSPPPARVEGWLEVFEEHGLEFTKPGCFDAIHLIRWNIQYIVLQYKQKKLYHCENKQSAIEIQHRAPGPTVRLDKEQWNLYQPWSGSYSLPSSASPKVRRSPSLLRKAQKGTSSGAWFLWWSHIISMNGVHTLILFSHWEVMYISDRYSPASYPKAALTTMDMKLMRWYISLIRKDFESQRRFTDILPKTLKYLEYLNDSDLGYGVFRKGCGGS</sequence>
<dbReference type="GeneID" id="105439012"/>
<keyword evidence="2" id="KW-1185">Reference proteome</keyword>
<dbReference type="AlphaFoldDB" id="A0A7M7PSJ9"/>
<dbReference type="Proteomes" id="UP000007110">
    <property type="component" value="Unassembled WGS sequence"/>
</dbReference>
<dbReference type="InParanoid" id="A0A7M7PSJ9"/>